<dbReference type="PROSITE" id="PS51935">
    <property type="entry name" value="NLPC_P60"/>
    <property type="match status" value="1"/>
</dbReference>
<evidence type="ECO:0000313" key="7">
    <source>
        <dbReference type="EMBL" id="SFW81608.1"/>
    </source>
</evidence>
<feature type="signal peptide" evidence="5">
    <location>
        <begin position="1"/>
        <end position="18"/>
    </location>
</feature>
<dbReference type="Pfam" id="PF00877">
    <property type="entry name" value="NLPC_P60"/>
    <property type="match status" value="1"/>
</dbReference>
<dbReference type="SUPFAM" id="SSF54001">
    <property type="entry name" value="Cysteine proteinases"/>
    <property type="match status" value="1"/>
</dbReference>
<dbReference type="GO" id="GO:0008234">
    <property type="term" value="F:cysteine-type peptidase activity"/>
    <property type="evidence" value="ECO:0007669"/>
    <property type="project" value="UniProtKB-KW"/>
</dbReference>
<comment type="similarity">
    <text evidence="1">Belongs to the peptidase C40 family.</text>
</comment>
<dbReference type="Proteomes" id="UP001326715">
    <property type="component" value="Chromosome"/>
</dbReference>
<reference evidence="7 9" key="1">
    <citation type="submission" date="2016-11" db="EMBL/GenBank/DDBJ databases">
        <authorList>
            <person name="Jaros S."/>
            <person name="Januszkiewicz K."/>
            <person name="Wedrychowicz H."/>
        </authorList>
    </citation>
    <scope>NUCLEOTIDE SEQUENCE [LARGE SCALE GENOMIC DNA]</scope>
    <source>
        <strain evidence="7 9">DSM 784</strain>
    </source>
</reference>
<evidence type="ECO:0000256" key="1">
    <source>
        <dbReference type="ARBA" id="ARBA00007074"/>
    </source>
</evidence>
<evidence type="ECO:0000256" key="2">
    <source>
        <dbReference type="ARBA" id="ARBA00022670"/>
    </source>
</evidence>
<dbReference type="EMBL" id="FPIZ01000020">
    <property type="protein sequence ID" value="SFW81608.1"/>
    <property type="molecule type" value="Genomic_DNA"/>
</dbReference>
<evidence type="ECO:0000313" key="8">
    <source>
        <dbReference type="EMBL" id="WQG90839.1"/>
    </source>
</evidence>
<evidence type="ECO:0000256" key="3">
    <source>
        <dbReference type="ARBA" id="ARBA00022801"/>
    </source>
</evidence>
<dbReference type="Proteomes" id="UP000183788">
    <property type="component" value="Unassembled WGS sequence"/>
</dbReference>
<dbReference type="Gene3D" id="3.90.1720.10">
    <property type="entry name" value="endopeptidase domain like (from Nostoc punctiforme)"/>
    <property type="match status" value="1"/>
</dbReference>
<dbReference type="PANTHER" id="PTHR47053">
    <property type="entry name" value="MUREIN DD-ENDOPEPTIDASE MEPH-RELATED"/>
    <property type="match status" value="1"/>
</dbReference>
<protein>
    <submittedName>
        <fullName evidence="8">C40 family peptidase</fullName>
    </submittedName>
    <submittedName>
        <fullName evidence="7">Cell wall-associated hydrolase, NlpC family</fullName>
    </submittedName>
</protein>
<evidence type="ECO:0000259" key="6">
    <source>
        <dbReference type="PROSITE" id="PS51935"/>
    </source>
</evidence>
<evidence type="ECO:0000313" key="9">
    <source>
        <dbReference type="Proteomes" id="UP000183788"/>
    </source>
</evidence>
<dbReference type="GO" id="GO:0006508">
    <property type="term" value="P:proteolysis"/>
    <property type="evidence" value="ECO:0007669"/>
    <property type="project" value="UniProtKB-KW"/>
</dbReference>
<dbReference type="AlphaFoldDB" id="A0A1K1SB60"/>
<evidence type="ECO:0000313" key="10">
    <source>
        <dbReference type="Proteomes" id="UP001326715"/>
    </source>
</evidence>
<feature type="domain" description="NlpC/P60" evidence="6">
    <location>
        <begin position="116"/>
        <end position="245"/>
    </location>
</feature>
<evidence type="ECO:0000256" key="5">
    <source>
        <dbReference type="SAM" id="SignalP"/>
    </source>
</evidence>
<gene>
    <name evidence="7" type="ORF">SAMN05661012_05106</name>
    <name evidence="8" type="ORF">SR876_04970</name>
</gene>
<accession>A0A1K1SB60</accession>
<feature type="chain" id="PRO_5012227801" evidence="5">
    <location>
        <begin position="19"/>
        <end position="264"/>
    </location>
</feature>
<sequence>MKRLILLLLPLGATIATAAQQKKKTKTTTPAKKQTHVVHSTHAKTTAHAGSSHSGKTVHLTHIKPGAKGSAHHPSKGTAHHNVKTKVISQVNPDLPDEPLHLAYVPDSADLASIKQQEVRNMLLTLVSELGKPYIRGAIGPIGFDCSGLINYGFNAIGMTLPRTAASISVLGEVVSPENFSPGDLLFFTGRRNVKGKKVGHVGMVYKVEGGKVMMIHSSNQGVNIVDITNSTYYKKRLVAAKRIFEKHAIDSCREPMPMNESKK</sequence>
<dbReference type="RefSeq" id="WP_072364133.1">
    <property type="nucleotide sequence ID" value="NZ_CBHWAX010000056.1"/>
</dbReference>
<keyword evidence="5" id="KW-0732">Signal</keyword>
<name>A0A1K1SB60_9BACT</name>
<keyword evidence="3 7" id="KW-0378">Hydrolase</keyword>
<organism evidence="7 9">
    <name type="scientific">Chitinophaga sancti</name>
    <dbReference type="NCBI Taxonomy" id="1004"/>
    <lineage>
        <taxon>Bacteria</taxon>
        <taxon>Pseudomonadati</taxon>
        <taxon>Bacteroidota</taxon>
        <taxon>Chitinophagia</taxon>
        <taxon>Chitinophagales</taxon>
        <taxon>Chitinophagaceae</taxon>
        <taxon>Chitinophaga</taxon>
    </lineage>
</organism>
<dbReference type="InterPro" id="IPR038765">
    <property type="entry name" value="Papain-like_cys_pep_sf"/>
</dbReference>
<proteinExistence type="inferred from homology"/>
<keyword evidence="10" id="KW-1185">Reference proteome</keyword>
<dbReference type="OrthoDB" id="9807055at2"/>
<keyword evidence="2" id="KW-0645">Protease</keyword>
<dbReference type="InterPro" id="IPR000064">
    <property type="entry name" value="NLP_P60_dom"/>
</dbReference>
<dbReference type="STRING" id="1004.SAMN05661012_05106"/>
<dbReference type="PANTHER" id="PTHR47053:SF1">
    <property type="entry name" value="MUREIN DD-ENDOPEPTIDASE MEPH-RELATED"/>
    <property type="match status" value="1"/>
</dbReference>
<reference evidence="8 10" key="2">
    <citation type="submission" date="2023-11" db="EMBL/GenBank/DDBJ databases">
        <title>MicrobeMod: A computational toolkit for identifying prokaryotic methylation and restriction-modification with nanopore sequencing.</title>
        <authorList>
            <person name="Crits-Christoph A."/>
            <person name="Kang S.C."/>
            <person name="Lee H."/>
            <person name="Ostrov N."/>
        </authorList>
    </citation>
    <scope>NUCLEOTIDE SEQUENCE [LARGE SCALE GENOMIC DNA]</scope>
    <source>
        <strain evidence="8 10">ATCC 23090</strain>
    </source>
</reference>
<dbReference type="InterPro" id="IPR051202">
    <property type="entry name" value="Peptidase_C40"/>
</dbReference>
<dbReference type="EMBL" id="CP140154">
    <property type="protein sequence ID" value="WQG90839.1"/>
    <property type="molecule type" value="Genomic_DNA"/>
</dbReference>
<keyword evidence="4" id="KW-0788">Thiol protease</keyword>
<evidence type="ECO:0000256" key="4">
    <source>
        <dbReference type="ARBA" id="ARBA00022807"/>
    </source>
</evidence>